<sequence>MMAPMAATLAVLSVLATGLYAGYLLAFQSGVMPALREAEDAQFTQVMRKVNEKVPGPVFLLLLLGSVGLPAASLWVPPAGATGTDRALTVAALVCAVLGHAVTAVGNVPLNNALAAAAGPGGERAARTAFEGRWNTLHRVRTLLAVAAAVLMTVAVVG</sequence>
<proteinExistence type="predicted"/>
<gene>
    <name evidence="2" type="ORF">NCTC7807_00877</name>
</gene>
<dbReference type="EMBL" id="UHID01000001">
    <property type="protein sequence ID" value="SUO94441.1"/>
    <property type="molecule type" value="Genomic_DNA"/>
</dbReference>
<evidence type="ECO:0000313" key="2">
    <source>
        <dbReference type="EMBL" id="SUO94441.1"/>
    </source>
</evidence>
<dbReference type="Pfam" id="PF08592">
    <property type="entry name" value="Anthrone_oxy"/>
    <property type="match status" value="1"/>
</dbReference>
<organism evidence="2 3">
    <name type="scientific">Streptomyces griseus</name>
    <dbReference type="NCBI Taxonomy" id="1911"/>
    <lineage>
        <taxon>Bacteria</taxon>
        <taxon>Bacillati</taxon>
        <taxon>Actinomycetota</taxon>
        <taxon>Actinomycetes</taxon>
        <taxon>Kitasatosporales</taxon>
        <taxon>Streptomycetaceae</taxon>
        <taxon>Streptomyces</taxon>
    </lineage>
</organism>
<feature type="transmembrane region" description="Helical" evidence="1">
    <location>
        <begin position="140"/>
        <end position="157"/>
    </location>
</feature>
<dbReference type="AlphaFoldDB" id="A0A380MRV4"/>
<feature type="transmembrane region" description="Helical" evidence="1">
    <location>
        <begin position="58"/>
        <end position="76"/>
    </location>
</feature>
<dbReference type="Proteomes" id="UP000254150">
    <property type="component" value="Unassembled WGS sequence"/>
</dbReference>
<keyword evidence="1" id="KW-0812">Transmembrane</keyword>
<reference evidence="2 3" key="1">
    <citation type="submission" date="2018-06" db="EMBL/GenBank/DDBJ databases">
        <authorList>
            <consortium name="Pathogen Informatics"/>
            <person name="Doyle S."/>
        </authorList>
    </citation>
    <scope>NUCLEOTIDE SEQUENCE [LARGE SCALE GENOMIC DNA]</scope>
    <source>
        <strain evidence="2 3">NCTC7807</strain>
    </source>
</reference>
<protein>
    <submittedName>
        <fullName evidence="2">DUF1772 domain containing protein</fullName>
    </submittedName>
</protein>
<accession>A0A380MRV4</accession>
<feature type="transmembrane region" description="Helical" evidence="1">
    <location>
        <begin position="88"/>
        <end position="106"/>
    </location>
</feature>
<name>A0A380MRV4_STRGR</name>
<evidence type="ECO:0000256" key="1">
    <source>
        <dbReference type="SAM" id="Phobius"/>
    </source>
</evidence>
<keyword evidence="1" id="KW-1133">Transmembrane helix</keyword>
<keyword evidence="1" id="KW-0472">Membrane</keyword>
<dbReference type="InterPro" id="IPR013901">
    <property type="entry name" value="Anthrone_oxy"/>
</dbReference>
<evidence type="ECO:0000313" key="3">
    <source>
        <dbReference type="Proteomes" id="UP000254150"/>
    </source>
</evidence>